<accession>A0ABR9IRM5</accession>
<evidence type="ECO:0000256" key="4">
    <source>
        <dbReference type="PROSITE-ProRule" id="PRU00335"/>
    </source>
</evidence>
<proteinExistence type="predicted"/>
<gene>
    <name evidence="6" type="ORF">H4W29_002974</name>
</gene>
<dbReference type="InterPro" id="IPR009057">
    <property type="entry name" value="Homeodomain-like_sf"/>
</dbReference>
<feature type="domain" description="HTH tetR-type" evidence="5">
    <location>
        <begin position="9"/>
        <end position="69"/>
    </location>
</feature>
<dbReference type="PROSITE" id="PS50977">
    <property type="entry name" value="HTH_TETR_2"/>
    <property type="match status" value="1"/>
</dbReference>
<dbReference type="InterPro" id="IPR001647">
    <property type="entry name" value="HTH_TetR"/>
</dbReference>
<dbReference type="Gene3D" id="1.10.10.60">
    <property type="entry name" value="Homeodomain-like"/>
    <property type="match status" value="1"/>
</dbReference>
<keyword evidence="2 4" id="KW-0238">DNA-binding</keyword>
<keyword evidence="1" id="KW-0805">Transcription regulation</keyword>
<dbReference type="Proteomes" id="UP000620262">
    <property type="component" value="Unassembled WGS sequence"/>
</dbReference>
<evidence type="ECO:0000256" key="1">
    <source>
        <dbReference type="ARBA" id="ARBA00023015"/>
    </source>
</evidence>
<evidence type="ECO:0000256" key="3">
    <source>
        <dbReference type="ARBA" id="ARBA00023163"/>
    </source>
</evidence>
<dbReference type="EMBL" id="JADBEC010000001">
    <property type="protein sequence ID" value="MBE1505793.1"/>
    <property type="molecule type" value="Genomic_DNA"/>
</dbReference>
<dbReference type="InterPro" id="IPR036271">
    <property type="entry name" value="Tet_transcr_reg_TetR-rel_C_sf"/>
</dbReference>
<comment type="caution">
    <text evidence="6">The sequence shown here is derived from an EMBL/GenBank/DDBJ whole genome shotgun (WGS) entry which is preliminary data.</text>
</comment>
<name>A0ABR9IRM5_RHIVS</name>
<dbReference type="PANTHER" id="PTHR47506">
    <property type="entry name" value="TRANSCRIPTIONAL REGULATORY PROTEIN"/>
    <property type="match status" value="1"/>
</dbReference>
<dbReference type="Gene3D" id="1.10.357.10">
    <property type="entry name" value="Tetracycline Repressor, domain 2"/>
    <property type="match status" value="1"/>
</dbReference>
<evidence type="ECO:0000256" key="2">
    <source>
        <dbReference type="ARBA" id="ARBA00023125"/>
    </source>
</evidence>
<dbReference type="SUPFAM" id="SSF48498">
    <property type="entry name" value="Tetracyclin repressor-like, C-terminal domain"/>
    <property type="match status" value="1"/>
</dbReference>
<protein>
    <submittedName>
        <fullName evidence="6">AcrR family transcriptional regulator</fullName>
    </submittedName>
</protein>
<dbReference type="PRINTS" id="PR00455">
    <property type="entry name" value="HTHTETR"/>
</dbReference>
<evidence type="ECO:0000313" key="6">
    <source>
        <dbReference type="EMBL" id="MBE1505793.1"/>
    </source>
</evidence>
<dbReference type="RefSeq" id="WP_192729593.1">
    <property type="nucleotide sequence ID" value="NZ_BAAAVL010000009.1"/>
</dbReference>
<dbReference type="Pfam" id="PF00440">
    <property type="entry name" value="TetR_N"/>
    <property type="match status" value="1"/>
</dbReference>
<organism evidence="6 7">
    <name type="scientific">Rhizobium viscosum</name>
    <name type="common">Arthrobacter viscosus</name>
    <dbReference type="NCBI Taxonomy" id="1673"/>
    <lineage>
        <taxon>Bacteria</taxon>
        <taxon>Pseudomonadati</taxon>
        <taxon>Pseudomonadota</taxon>
        <taxon>Alphaproteobacteria</taxon>
        <taxon>Hyphomicrobiales</taxon>
        <taxon>Rhizobiaceae</taxon>
        <taxon>Rhizobium/Agrobacterium group</taxon>
        <taxon>Rhizobium</taxon>
    </lineage>
</organism>
<sequence>MRYSAEHKKQTLAKVISAAGQVFRKEGYGGAGIDALTKAAGVTNGAFYGHFKTKGEAFRTALLAGMDELLQGIAALKTEQAGGWLKAFVSYYLGYKRICDLGDSCALPTLSADVMRSDEETRLAYTKELGRLAAEIADGLPEEAPDGSPGASPEDRALLLLALLTGGVTLARAVNDPALSEKIARLVEAEAVRKAGS</sequence>
<evidence type="ECO:0000313" key="7">
    <source>
        <dbReference type="Proteomes" id="UP000620262"/>
    </source>
</evidence>
<keyword evidence="3" id="KW-0804">Transcription</keyword>
<dbReference type="SUPFAM" id="SSF46689">
    <property type="entry name" value="Homeodomain-like"/>
    <property type="match status" value="1"/>
</dbReference>
<reference evidence="6 7" key="1">
    <citation type="submission" date="2020-10" db="EMBL/GenBank/DDBJ databases">
        <title>Sequencing the genomes of 1000 actinobacteria strains.</title>
        <authorList>
            <person name="Klenk H.-P."/>
        </authorList>
    </citation>
    <scope>NUCLEOTIDE SEQUENCE [LARGE SCALE GENOMIC DNA]</scope>
    <source>
        <strain evidence="6 7">DSM 7307</strain>
    </source>
</reference>
<keyword evidence="7" id="KW-1185">Reference proteome</keyword>
<feature type="DNA-binding region" description="H-T-H motif" evidence="4">
    <location>
        <begin position="32"/>
        <end position="51"/>
    </location>
</feature>
<dbReference type="PANTHER" id="PTHR47506:SF7">
    <property type="entry name" value="TRANSCRIPTIONAL REGULATORY PROTEIN"/>
    <property type="match status" value="1"/>
</dbReference>
<evidence type="ECO:0000259" key="5">
    <source>
        <dbReference type="PROSITE" id="PS50977"/>
    </source>
</evidence>